<organism evidence="2 3">
    <name type="scientific">Chryseolinea serpens</name>
    <dbReference type="NCBI Taxonomy" id="947013"/>
    <lineage>
        <taxon>Bacteria</taxon>
        <taxon>Pseudomonadati</taxon>
        <taxon>Bacteroidota</taxon>
        <taxon>Cytophagia</taxon>
        <taxon>Cytophagales</taxon>
        <taxon>Fulvivirgaceae</taxon>
        <taxon>Chryseolinea</taxon>
    </lineage>
</organism>
<keyword evidence="3" id="KW-1185">Reference proteome</keyword>
<reference evidence="2 3" key="1">
    <citation type="submission" date="2016-11" db="EMBL/GenBank/DDBJ databases">
        <authorList>
            <person name="Jaros S."/>
            <person name="Januszkiewicz K."/>
            <person name="Wedrychowicz H."/>
        </authorList>
    </citation>
    <scope>NUCLEOTIDE SEQUENCE [LARGE SCALE GENOMIC DNA]</scope>
    <source>
        <strain evidence="2 3">DSM 24574</strain>
    </source>
</reference>
<dbReference type="EMBL" id="FQWQ01000001">
    <property type="protein sequence ID" value="SHG53185.1"/>
    <property type="molecule type" value="Genomic_DNA"/>
</dbReference>
<dbReference type="Gene3D" id="1.20.144.10">
    <property type="entry name" value="Phosphatidic acid phosphatase type 2/haloperoxidase"/>
    <property type="match status" value="1"/>
</dbReference>
<evidence type="ECO:0000313" key="2">
    <source>
        <dbReference type="EMBL" id="SHG53185.1"/>
    </source>
</evidence>
<dbReference type="STRING" id="947013.SAMN04488109_0694"/>
<dbReference type="AlphaFoldDB" id="A0A1M5KKD9"/>
<proteinExistence type="predicted"/>
<dbReference type="SUPFAM" id="SSF48317">
    <property type="entry name" value="Acid phosphatase/Vanadium-dependent haloperoxidase"/>
    <property type="match status" value="1"/>
</dbReference>
<dbReference type="RefSeq" id="WP_073131095.1">
    <property type="nucleotide sequence ID" value="NZ_FQWQ01000001.1"/>
</dbReference>
<keyword evidence="1" id="KW-0732">Signal</keyword>
<name>A0A1M5KKD9_9BACT</name>
<gene>
    <name evidence="2" type="ORF">SAMN04488109_0694</name>
</gene>
<feature type="chain" id="PRO_5012793408" evidence="1">
    <location>
        <begin position="20"/>
        <end position="296"/>
    </location>
</feature>
<sequence length="296" mass="34672">MKTVYSFLLLVLLPAVVTAQKGIHRELTPIRGHYKQLLQFSPKARSLQEPMDKEKFITDQETVKQRMNLTPQYLTGVKVDDFKLPDAPVNSSEQTRAEINYLLALQKYRTKEDIRASLYMADVYYSHRVQPGDSSYARYRRNLFHIGRSIGSWFNPESLPVTADFMAKVWRDASYFIWSLKFKYARIRPYVIDHDLKNLQDTDWAAYPSGHAANSYINAYIYQELAPEFTDVFVKDAYDMAHSREILGVHYPSDSEASRIFARQFVNMLFQNKAFLQDFEKVKQEWAAKAKEDFRK</sequence>
<feature type="signal peptide" evidence="1">
    <location>
        <begin position="1"/>
        <end position="19"/>
    </location>
</feature>
<dbReference type="Proteomes" id="UP000184212">
    <property type="component" value="Unassembled WGS sequence"/>
</dbReference>
<dbReference type="OrthoDB" id="9780507at2"/>
<evidence type="ECO:0000256" key="1">
    <source>
        <dbReference type="SAM" id="SignalP"/>
    </source>
</evidence>
<accession>A0A1M5KKD9</accession>
<dbReference type="InterPro" id="IPR036938">
    <property type="entry name" value="PAP2/HPO_sf"/>
</dbReference>
<protein>
    <submittedName>
        <fullName evidence="2">Acid phosphatase (Class A)</fullName>
    </submittedName>
</protein>
<evidence type="ECO:0000313" key="3">
    <source>
        <dbReference type="Proteomes" id="UP000184212"/>
    </source>
</evidence>